<gene>
    <name evidence="14" type="ORF">B0A50_06045</name>
</gene>
<protein>
    <recommendedName>
        <fullName evidence="9">3-dehydrosphinganine reductase</fullName>
        <ecNumber evidence="9">1.1.1.102</ecNumber>
    </recommendedName>
</protein>
<evidence type="ECO:0000256" key="2">
    <source>
        <dbReference type="ARBA" id="ARBA00004760"/>
    </source>
</evidence>
<evidence type="ECO:0000256" key="6">
    <source>
        <dbReference type="ARBA" id="ARBA00022919"/>
    </source>
</evidence>
<dbReference type="SMART" id="SM00822">
    <property type="entry name" value="PKS_KR"/>
    <property type="match status" value="1"/>
</dbReference>
<comment type="caution">
    <text evidence="14">The sequence shown here is derived from an EMBL/GenBank/DDBJ whole genome shotgun (WGS) entry which is preliminary data.</text>
</comment>
<dbReference type="GO" id="GO:0005789">
    <property type="term" value="C:endoplasmic reticulum membrane"/>
    <property type="evidence" value="ECO:0007669"/>
    <property type="project" value="TreeGrafter"/>
</dbReference>
<dbReference type="OrthoDB" id="10267115at2759"/>
<dbReference type="InterPro" id="IPR036291">
    <property type="entry name" value="NAD(P)-bd_dom_sf"/>
</dbReference>
<evidence type="ECO:0000256" key="7">
    <source>
        <dbReference type="ARBA" id="ARBA00023002"/>
    </source>
</evidence>
<keyword evidence="12" id="KW-0732">Signal</keyword>
<accession>A0A4U0TS72</accession>
<dbReference type="SUPFAM" id="SSF51735">
    <property type="entry name" value="NAD(P)-binding Rossmann-fold domains"/>
    <property type="match status" value="1"/>
</dbReference>
<keyword evidence="15" id="KW-1185">Reference proteome</keyword>
<evidence type="ECO:0000256" key="5">
    <source>
        <dbReference type="ARBA" id="ARBA00022857"/>
    </source>
</evidence>
<proteinExistence type="predicted"/>
<dbReference type="PRINTS" id="PR00081">
    <property type="entry name" value="GDHRDH"/>
</dbReference>
<evidence type="ECO:0000256" key="11">
    <source>
        <dbReference type="ARBA" id="ARBA00048930"/>
    </source>
</evidence>
<dbReference type="Proteomes" id="UP000308549">
    <property type="component" value="Unassembled WGS sequence"/>
</dbReference>
<organism evidence="14 15">
    <name type="scientific">Salinomyces thailandicus</name>
    <dbReference type="NCBI Taxonomy" id="706561"/>
    <lineage>
        <taxon>Eukaryota</taxon>
        <taxon>Fungi</taxon>
        <taxon>Dikarya</taxon>
        <taxon>Ascomycota</taxon>
        <taxon>Pezizomycotina</taxon>
        <taxon>Dothideomycetes</taxon>
        <taxon>Dothideomycetidae</taxon>
        <taxon>Mycosphaerellales</taxon>
        <taxon>Teratosphaeriaceae</taxon>
        <taxon>Salinomyces</taxon>
    </lineage>
</organism>
<dbReference type="CDD" id="cd08939">
    <property type="entry name" value="KDSR-like_SDR_c"/>
    <property type="match status" value="1"/>
</dbReference>
<keyword evidence="5" id="KW-0521">NADP</keyword>
<dbReference type="Pfam" id="PF00106">
    <property type="entry name" value="adh_short"/>
    <property type="match status" value="1"/>
</dbReference>
<dbReference type="EC" id="1.1.1.102" evidence="9"/>
<dbReference type="InterPro" id="IPR057326">
    <property type="entry name" value="KR_dom"/>
</dbReference>
<dbReference type="GO" id="GO:0047560">
    <property type="term" value="F:3-dehydrosphinganine reductase activity"/>
    <property type="evidence" value="ECO:0007669"/>
    <property type="project" value="UniProtKB-EC"/>
</dbReference>
<dbReference type="InterPro" id="IPR045022">
    <property type="entry name" value="KDSR-like"/>
</dbReference>
<comment type="pathway">
    <text evidence="2">Lipid metabolism; sphingolipid metabolism.</text>
</comment>
<evidence type="ECO:0000259" key="13">
    <source>
        <dbReference type="SMART" id="SM00822"/>
    </source>
</evidence>
<evidence type="ECO:0000256" key="12">
    <source>
        <dbReference type="SAM" id="SignalP"/>
    </source>
</evidence>
<keyword evidence="6" id="KW-0746">Sphingolipid metabolism</keyword>
<evidence type="ECO:0000256" key="3">
    <source>
        <dbReference type="ARBA" id="ARBA00004991"/>
    </source>
</evidence>
<name>A0A4U0TS72_9PEZI</name>
<dbReference type="EMBL" id="NAJL01000039">
    <property type="protein sequence ID" value="TKA24947.1"/>
    <property type="molecule type" value="Genomic_DNA"/>
</dbReference>
<keyword evidence="4" id="KW-0256">Endoplasmic reticulum</keyword>
<evidence type="ECO:0000256" key="9">
    <source>
        <dbReference type="ARBA" id="ARBA00026112"/>
    </source>
</evidence>
<dbReference type="PANTHER" id="PTHR43550:SF3">
    <property type="entry name" value="3-KETODIHYDROSPHINGOSINE REDUCTASE"/>
    <property type="match status" value="1"/>
</dbReference>
<dbReference type="PANTHER" id="PTHR43550">
    <property type="entry name" value="3-KETODIHYDROSPHINGOSINE REDUCTASE"/>
    <property type="match status" value="1"/>
</dbReference>
<dbReference type="AlphaFoldDB" id="A0A4U0TS72"/>
<keyword evidence="7" id="KW-0560">Oxidoreductase</keyword>
<comment type="subcellular location">
    <subcellularLocation>
        <location evidence="1">Endoplasmic reticulum</location>
    </subcellularLocation>
</comment>
<reference evidence="14 15" key="1">
    <citation type="submission" date="2017-03" db="EMBL/GenBank/DDBJ databases">
        <title>Genomes of endolithic fungi from Antarctica.</title>
        <authorList>
            <person name="Coleine C."/>
            <person name="Masonjones S."/>
            <person name="Stajich J.E."/>
        </authorList>
    </citation>
    <scope>NUCLEOTIDE SEQUENCE [LARGE SCALE GENOMIC DNA]</scope>
    <source>
        <strain evidence="14 15">CCFEE 6315</strain>
    </source>
</reference>
<evidence type="ECO:0000256" key="4">
    <source>
        <dbReference type="ARBA" id="ARBA00022824"/>
    </source>
</evidence>
<comment type="catalytic activity">
    <reaction evidence="11">
        <text>sphinganine + NADP(+) = 3-oxosphinganine + NADPH + H(+)</text>
        <dbReference type="Rhea" id="RHEA:22640"/>
        <dbReference type="ChEBI" id="CHEBI:15378"/>
        <dbReference type="ChEBI" id="CHEBI:57783"/>
        <dbReference type="ChEBI" id="CHEBI:57817"/>
        <dbReference type="ChEBI" id="CHEBI:58299"/>
        <dbReference type="ChEBI" id="CHEBI:58349"/>
        <dbReference type="EC" id="1.1.1.102"/>
    </reaction>
    <physiologicalReaction direction="right-to-left" evidence="11">
        <dbReference type="Rhea" id="RHEA:22642"/>
    </physiologicalReaction>
</comment>
<dbReference type="GO" id="GO:0030148">
    <property type="term" value="P:sphingolipid biosynthetic process"/>
    <property type="evidence" value="ECO:0007669"/>
    <property type="project" value="InterPro"/>
</dbReference>
<feature type="signal peptide" evidence="12">
    <location>
        <begin position="1"/>
        <end position="21"/>
    </location>
</feature>
<feature type="chain" id="PRO_5020542482" description="3-dehydrosphinganine reductase" evidence="12">
    <location>
        <begin position="22"/>
        <end position="377"/>
    </location>
</feature>
<dbReference type="InterPro" id="IPR002347">
    <property type="entry name" value="SDR_fam"/>
</dbReference>
<evidence type="ECO:0000256" key="8">
    <source>
        <dbReference type="ARBA" id="ARBA00023098"/>
    </source>
</evidence>
<evidence type="ECO:0000256" key="1">
    <source>
        <dbReference type="ARBA" id="ARBA00004240"/>
    </source>
</evidence>
<comment type="pathway">
    <text evidence="3">Sphingolipid metabolism.</text>
</comment>
<dbReference type="GO" id="GO:0006666">
    <property type="term" value="P:3-keto-sphinganine metabolic process"/>
    <property type="evidence" value="ECO:0007669"/>
    <property type="project" value="InterPro"/>
</dbReference>
<dbReference type="Gene3D" id="3.40.50.720">
    <property type="entry name" value="NAD(P)-binding Rossmann-like Domain"/>
    <property type="match status" value="1"/>
</dbReference>
<sequence length="377" mass="40849">MALGIVWASVLLSLFLALLTADRMGFFRRKNHFHVEGRTVLLTGGSQGMGRGLGRLLSQKGANVVIVARNRQKLDEALQYISAAAKSPSTQRFHAISADVTSAEENTRILEETTVWNAGHPPDVVWANAGVSVPTLFIDTPLETLRSQMEINYWAATYLAHATLRLWLRPSSSTDTDKNNNNSRIRTDPLQRHFILTSSTAAFCGLAGYSPYSPPKAALRSLADNLQSELNLYNGHRSAHRNNSNNDNDKDAVAVPGADVKIHCVVPGTITSPGHAAEQALKHPITKELEASDPAQSEDEVAAAAIRGLEAGGFLVATQWLGKAMRAGMLGGSKRDGWGVWDAFVGGVVGWVWLVVGPDMEGKVWEWGRKGRVGLPE</sequence>
<evidence type="ECO:0000313" key="14">
    <source>
        <dbReference type="EMBL" id="TKA24947.1"/>
    </source>
</evidence>
<evidence type="ECO:0000256" key="10">
    <source>
        <dbReference type="ARBA" id="ARBA00044737"/>
    </source>
</evidence>
<feature type="domain" description="Ketoreductase" evidence="13">
    <location>
        <begin position="38"/>
        <end position="241"/>
    </location>
</feature>
<keyword evidence="8" id="KW-0443">Lipid metabolism</keyword>
<evidence type="ECO:0000313" key="15">
    <source>
        <dbReference type="Proteomes" id="UP000308549"/>
    </source>
</evidence>
<comment type="function">
    <text evidence="10">Catalyzes the reduction of 3'-oxosphinganine (3-ketodihydrosphingosine/KDS) to sphinganine (dihydrosphingosine/DHS), the second step of de novo sphingolipid biosynthesis.</text>
</comment>